<organism evidence="1 2">
    <name type="scientific">Laodelphax striatellus</name>
    <name type="common">Small brown planthopper</name>
    <name type="synonym">Delphax striatella</name>
    <dbReference type="NCBI Taxonomy" id="195883"/>
    <lineage>
        <taxon>Eukaryota</taxon>
        <taxon>Metazoa</taxon>
        <taxon>Ecdysozoa</taxon>
        <taxon>Arthropoda</taxon>
        <taxon>Hexapoda</taxon>
        <taxon>Insecta</taxon>
        <taxon>Pterygota</taxon>
        <taxon>Neoptera</taxon>
        <taxon>Paraneoptera</taxon>
        <taxon>Hemiptera</taxon>
        <taxon>Auchenorrhyncha</taxon>
        <taxon>Fulgoroidea</taxon>
        <taxon>Delphacidae</taxon>
        <taxon>Criomorphinae</taxon>
        <taxon>Laodelphax</taxon>
    </lineage>
</organism>
<keyword evidence="2" id="KW-1185">Reference proteome</keyword>
<dbReference type="InParanoid" id="A0A482XBX8"/>
<reference evidence="1 2" key="1">
    <citation type="journal article" date="2017" name="Gigascience">
        <title>Genome sequence of the small brown planthopper, Laodelphax striatellus.</title>
        <authorList>
            <person name="Zhu J."/>
            <person name="Jiang F."/>
            <person name="Wang X."/>
            <person name="Yang P."/>
            <person name="Bao Y."/>
            <person name="Zhao W."/>
            <person name="Wang W."/>
            <person name="Lu H."/>
            <person name="Wang Q."/>
            <person name="Cui N."/>
            <person name="Li J."/>
            <person name="Chen X."/>
            <person name="Luo L."/>
            <person name="Yu J."/>
            <person name="Kang L."/>
            <person name="Cui F."/>
        </authorList>
    </citation>
    <scope>NUCLEOTIDE SEQUENCE [LARGE SCALE GENOMIC DNA]</scope>
    <source>
        <strain evidence="1">Lst14</strain>
    </source>
</reference>
<accession>A0A482XBX8</accession>
<proteinExistence type="predicted"/>
<dbReference type="STRING" id="195883.A0A482XBX8"/>
<evidence type="ECO:0000313" key="1">
    <source>
        <dbReference type="EMBL" id="RZF43177.1"/>
    </source>
</evidence>
<dbReference type="AlphaFoldDB" id="A0A482XBX8"/>
<sequence length="260" mass="30104">MVSALKEHQKQHQQNSLESVVSAIVSTLKLLNFQPPSKTATLWARLLQSMAFYMLCQSVAIMFFGWKQWDFGSRIAALENLVYAFGFHSISTDLFLMSKRTHELINMIESKYYPEIDSYSSFVRRKRSEMIETMEKASVDGAVLIEKILKCMFTGYMTLPAICLSIFSFMKGEFTFKVKHGVVIFGVGMNCFFICDLGQKLQDEGEQIRNKLIYGCNCLNKPNWMNKMMLILMMRSNQLPKLGLFNVFTLNRNNFRVEYL</sequence>
<gene>
    <name evidence="1" type="ORF">LSTR_LSTR013342</name>
</gene>
<name>A0A482XBX8_LAOST</name>
<comment type="caution">
    <text evidence="1">The sequence shown here is derived from an EMBL/GenBank/DDBJ whole genome shotgun (WGS) entry which is preliminary data.</text>
</comment>
<evidence type="ECO:0008006" key="3">
    <source>
        <dbReference type="Google" id="ProtNLM"/>
    </source>
</evidence>
<evidence type="ECO:0000313" key="2">
    <source>
        <dbReference type="Proteomes" id="UP000291343"/>
    </source>
</evidence>
<protein>
    <recommendedName>
        <fullName evidence="3">Odorant receptor</fullName>
    </recommendedName>
</protein>
<dbReference type="Proteomes" id="UP000291343">
    <property type="component" value="Unassembled WGS sequence"/>
</dbReference>
<dbReference type="EMBL" id="QKKF02012975">
    <property type="protein sequence ID" value="RZF43177.1"/>
    <property type="molecule type" value="Genomic_DNA"/>
</dbReference>